<comment type="caution">
    <text evidence="1">The sequence shown here is derived from an EMBL/GenBank/DDBJ whole genome shotgun (WGS) entry which is preliminary data.</text>
</comment>
<evidence type="ECO:0000313" key="2">
    <source>
        <dbReference type="Proteomes" id="UP000004016"/>
    </source>
</evidence>
<dbReference type="AlphaFoldDB" id="A6BJY2"/>
<protein>
    <submittedName>
        <fullName evidence="1">Uncharacterized protein</fullName>
    </submittedName>
</protein>
<reference evidence="1 2" key="2">
    <citation type="submission" date="2007-04" db="EMBL/GenBank/DDBJ databases">
        <title>Draft genome sequence of Dorea longicatena (DSM 13814).</title>
        <authorList>
            <person name="Sudarsanam P."/>
            <person name="Ley R."/>
            <person name="Guruge J."/>
            <person name="Turnbaugh P.J."/>
            <person name="Mahowald M."/>
            <person name="Liep D."/>
            <person name="Gordon J."/>
        </authorList>
    </citation>
    <scope>NUCLEOTIDE SEQUENCE [LARGE SCALE GENOMIC DNA]</scope>
    <source>
        <strain evidence="1 2">DSM 13814</strain>
    </source>
</reference>
<dbReference type="Proteomes" id="UP000004016">
    <property type="component" value="Unassembled WGS sequence"/>
</dbReference>
<dbReference type="HOGENOM" id="CLU_3373475_0_0_9"/>
<accession>A6BJY2</accession>
<proteinExistence type="predicted"/>
<name>A6BJY2_9FIRM</name>
<dbReference type="EMBL" id="AAXB02000018">
    <property type="protein sequence ID" value="EDM62067.1"/>
    <property type="molecule type" value="Genomic_DNA"/>
</dbReference>
<gene>
    <name evidence="1" type="ORF">DORLON_02627</name>
</gene>
<evidence type="ECO:0000313" key="1">
    <source>
        <dbReference type="EMBL" id="EDM62067.1"/>
    </source>
</evidence>
<sequence length="34" mass="3891">MEIKKFIKQQSILFELIAVHLREALSGKFSVQAS</sequence>
<organism evidence="1 2">
    <name type="scientific">Dorea longicatena DSM 13814</name>
    <dbReference type="NCBI Taxonomy" id="411462"/>
    <lineage>
        <taxon>Bacteria</taxon>
        <taxon>Bacillati</taxon>
        <taxon>Bacillota</taxon>
        <taxon>Clostridia</taxon>
        <taxon>Lachnospirales</taxon>
        <taxon>Lachnospiraceae</taxon>
        <taxon>Dorea</taxon>
    </lineage>
</organism>
<reference evidence="1 2" key="1">
    <citation type="submission" date="2007-03" db="EMBL/GenBank/DDBJ databases">
        <authorList>
            <person name="Fulton L."/>
            <person name="Clifton S."/>
            <person name="Fulton B."/>
            <person name="Xu J."/>
            <person name="Minx P."/>
            <person name="Pepin K.H."/>
            <person name="Johnson M."/>
            <person name="Thiruvilangam P."/>
            <person name="Bhonagiri V."/>
            <person name="Nash W.E."/>
            <person name="Mardis E.R."/>
            <person name="Wilson R.K."/>
        </authorList>
    </citation>
    <scope>NUCLEOTIDE SEQUENCE [LARGE SCALE GENOMIC DNA]</scope>
    <source>
        <strain evidence="1 2">DSM 13814</strain>
    </source>
</reference>